<dbReference type="PANTHER" id="PTHR24148">
    <property type="entry name" value="ANKYRIN REPEAT DOMAIN-CONTAINING PROTEIN 39 HOMOLOG-RELATED"/>
    <property type="match status" value="1"/>
</dbReference>
<dbReference type="PANTHER" id="PTHR24148:SF64">
    <property type="entry name" value="HETEROKARYON INCOMPATIBILITY DOMAIN-CONTAINING PROTEIN"/>
    <property type="match status" value="1"/>
</dbReference>
<name>A0AA38R5Y0_9PEZI</name>
<comment type="caution">
    <text evidence="1">The sequence shown here is derived from an EMBL/GenBank/DDBJ whole genome shotgun (WGS) entry which is preliminary data.</text>
</comment>
<evidence type="ECO:0000313" key="2">
    <source>
        <dbReference type="Proteomes" id="UP001174691"/>
    </source>
</evidence>
<accession>A0AA38R5Y0</accession>
<dbReference type="Pfam" id="PF26639">
    <property type="entry name" value="Het-6_barrel"/>
    <property type="match status" value="1"/>
</dbReference>
<gene>
    <name evidence="1" type="ORF">NKR19_g8342</name>
</gene>
<keyword evidence="2" id="KW-1185">Reference proteome</keyword>
<dbReference type="EMBL" id="JANBVN010000165">
    <property type="protein sequence ID" value="KAJ9137009.1"/>
    <property type="molecule type" value="Genomic_DNA"/>
</dbReference>
<protein>
    <recommendedName>
        <fullName evidence="3">Heterokaryon incompatibility domain-containing protein</fullName>
    </recommendedName>
</protein>
<reference evidence="1" key="1">
    <citation type="submission" date="2022-07" db="EMBL/GenBank/DDBJ databases">
        <title>Fungi with potential for degradation of polypropylene.</title>
        <authorList>
            <person name="Gostincar C."/>
        </authorList>
    </citation>
    <scope>NUCLEOTIDE SEQUENCE</scope>
    <source>
        <strain evidence="1">EXF-13287</strain>
    </source>
</reference>
<dbReference type="Proteomes" id="UP001174691">
    <property type="component" value="Unassembled WGS sequence"/>
</dbReference>
<organism evidence="1 2">
    <name type="scientific">Coniochaeta hoffmannii</name>
    <dbReference type="NCBI Taxonomy" id="91930"/>
    <lineage>
        <taxon>Eukaryota</taxon>
        <taxon>Fungi</taxon>
        <taxon>Dikarya</taxon>
        <taxon>Ascomycota</taxon>
        <taxon>Pezizomycotina</taxon>
        <taxon>Sordariomycetes</taxon>
        <taxon>Sordariomycetidae</taxon>
        <taxon>Coniochaetales</taxon>
        <taxon>Coniochaetaceae</taxon>
        <taxon>Coniochaeta</taxon>
    </lineage>
</organism>
<evidence type="ECO:0008006" key="3">
    <source>
        <dbReference type="Google" id="ProtNLM"/>
    </source>
</evidence>
<proteinExistence type="predicted"/>
<evidence type="ECO:0000313" key="1">
    <source>
        <dbReference type="EMBL" id="KAJ9137009.1"/>
    </source>
</evidence>
<dbReference type="AlphaFoldDB" id="A0AA38R5Y0"/>
<dbReference type="InterPro" id="IPR052895">
    <property type="entry name" value="HetReg/Transcr_Mod"/>
</dbReference>
<sequence>MLVYAASESETGLRDHYVKLFEEEWADPDEAQIEEATSPGFQKRMRRELTDGIKGYGECARRIFEACANRAFFVTSRGYVGLAPWSAVRGDAVFVLAGGTTPFILRERVEAGGYGLVGEAYMYGIMGGEAWDWESGRVDMVCLV</sequence>